<evidence type="ECO:0000259" key="4">
    <source>
        <dbReference type="PROSITE" id="PS01180"/>
    </source>
</evidence>
<evidence type="ECO:0000256" key="2">
    <source>
        <dbReference type="PROSITE-ProRule" id="PRU00059"/>
    </source>
</evidence>
<protein>
    <recommendedName>
        <fullName evidence="4">CUB domain-containing protein</fullName>
    </recommendedName>
</protein>
<accession>A0A3M7SQZ6</accession>
<reference evidence="5 6" key="1">
    <citation type="journal article" date="2018" name="Sci. Rep.">
        <title>Genomic signatures of local adaptation to the degree of environmental predictability in rotifers.</title>
        <authorList>
            <person name="Franch-Gras L."/>
            <person name="Hahn C."/>
            <person name="Garcia-Roger E.M."/>
            <person name="Carmona M.J."/>
            <person name="Serra M."/>
            <person name="Gomez A."/>
        </authorList>
    </citation>
    <scope>NUCLEOTIDE SEQUENCE [LARGE SCALE GENOMIC DNA]</scope>
    <source>
        <strain evidence="5">HYR1</strain>
    </source>
</reference>
<dbReference type="AlphaFoldDB" id="A0A3M7SQZ6"/>
<evidence type="ECO:0000256" key="1">
    <source>
        <dbReference type="ARBA" id="ARBA00023157"/>
    </source>
</evidence>
<evidence type="ECO:0000313" key="6">
    <source>
        <dbReference type="Proteomes" id="UP000276133"/>
    </source>
</evidence>
<name>A0A3M7SQZ6_BRAPC</name>
<gene>
    <name evidence="5" type="ORF">BpHYR1_030555</name>
</gene>
<proteinExistence type="predicted"/>
<dbReference type="Pfam" id="PF00431">
    <property type="entry name" value="CUB"/>
    <property type="match status" value="1"/>
</dbReference>
<dbReference type="OrthoDB" id="10474529at2759"/>
<dbReference type="InterPro" id="IPR035914">
    <property type="entry name" value="Sperma_CUB_dom_sf"/>
</dbReference>
<comment type="caution">
    <text evidence="2">Lacks conserved residue(s) required for the propagation of feature annotation.</text>
</comment>
<comment type="caution">
    <text evidence="5">The sequence shown here is derived from an EMBL/GenBank/DDBJ whole genome shotgun (WGS) entry which is preliminary data.</text>
</comment>
<evidence type="ECO:0000313" key="5">
    <source>
        <dbReference type="EMBL" id="RNA38254.1"/>
    </source>
</evidence>
<dbReference type="PROSITE" id="PS01180">
    <property type="entry name" value="CUB"/>
    <property type="match status" value="1"/>
</dbReference>
<sequence length="750" mass="85363">MDVLNNMFLIKISLKNTIFISKAIISTKVIQFHKITMITIKLAFLILIFCPKQFNSEKITTEPICLRESTRDQSHKIYCEDKTKRLIITTVQYTNDYLNQCDGQKTLNSTKPLKSLILCSAYPTQQIANKCNGKQECAIKLEAKRFQYGFDGSNCDFKAKILSVTFQCIPNNINQINIPKYNVCPGGVIDHPLIGFIHTPNYPSSYDSGQFCQLTLQMNEQIKRIEIFLIDLETEGLSKRHFSPTDYLQINNKEKIYGKKSFILIYNDTTDATIVFRSDLFFSQKGFFLYFEAIKKPDPIIELTEEKYEPAALTTTNVPSTNETLIYINQTEFLNEFNINENLTEIINSTNSTSLTFDSVKFESEKYASVSEITKIDKIPSNFNELKTFFANSVKYLDPYLIGNNSQFNDTSMVNGYLESNNLALNRSVVLANSSSIMENNLKRLSDDSLKLVLVKKNSKETINSGCKSNSIETYDEIGIVKESSKDTQLSKANGLVTGGQEAIDLECANKESKKTPSESHVVLPKLESAFTSTPSAPKTLPPSKNKDVDQKETDDCSYQALNKTGVKSVYRSCFDDSIDNDLAEESIQTIFKTTIEVEETLVNNEIEAKNIVNNENEFNNDYQIPSNIFRRAGSDFYSEELLTNKSYSNTGQKFENIPKNFEMKKYLVHLIHLASLKFAQIPNWSLEEILSWIIYKIKCKIPSNFLKHEAFNKLLLTVSNRHFELSERHVGDSAFMVVIVVEEYIAGFE</sequence>
<dbReference type="CDD" id="cd00041">
    <property type="entry name" value="CUB"/>
    <property type="match status" value="1"/>
</dbReference>
<dbReference type="Proteomes" id="UP000276133">
    <property type="component" value="Unassembled WGS sequence"/>
</dbReference>
<dbReference type="SUPFAM" id="SSF49854">
    <property type="entry name" value="Spermadhesin, CUB domain"/>
    <property type="match status" value="1"/>
</dbReference>
<dbReference type="EMBL" id="REGN01000897">
    <property type="protein sequence ID" value="RNA38254.1"/>
    <property type="molecule type" value="Genomic_DNA"/>
</dbReference>
<evidence type="ECO:0000256" key="3">
    <source>
        <dbReference type="SAM" id="MobiDB-lite"/>
    </source>
</evidence>
<dbReference type="Gene3D" id="2.60.120.740">
    <property type="match status" value="1"/>
</dbReference>
<feature type="region of interest" description="Disordered" evidence="3">
    <location>
        <begin position="531"/>
        <end position="551"/>
    </location>
</feature>
<dbReference type="InterPro" id="IPR000859">
    <property type="entry name" value="CUB_dom"/>
</dbReference>
<dbReference type="SMART" id="SM00042">
    <property type="entry name" value="CUB"/>
    <property type="match status" value="1"/>
</dbReference>
<keyword evidence="1" id="KW-1015">Disulfide bond</keyword>
<dbReference type="InterPro" id="IPR043159">
    <property type="entry name" value="Lectin_gal-bd_sf"/>
</dbReference>
<feature type="domain" description="CUB" evidence="4">
    <location>
        <begin position="184"/>
        <end position="294"/>
    </location>
</feature>
<organism evidence="5 6">
    <name type="scientific">Brachionus plicatilis</name>
    <name type="common">Marine rotifer</name>
    <name type="synonym">Brachionus muelleri</name>
    <dbReference type="NCBI Taxonomy" id="10195"/>
    <lineage>
        <taxon>Eukaryota</taxon>
        <taxon>Metazoa</taxon>
        <taxon>Spiralia</taxon>
        <taxon>Gnathifera</taxon>
        <taxon>Rotifera</taxon>
        <taxon>Eurotatoria</taxon>
        <taxon>Monogononta</taxon>
        <taxon>Pseudotrocha</taxon>
        <taxon>Ploima</taxon>
        <taxon>Brachionidae</taxon>
        <taxon>Brachionus</taxon>
    </lineage>
</organism>
<dbReference type="Gene3D" id="2.60.120.290">
    <property type="entry name" value="Spermadhesin, CUB domain"/>
    <property type="match status" value="1"/>
</dbReference>
<dbReference type="CDD" id="cd22823">
    <property type="entry name" value="Gal_Rha_Lectin"/>
    <property type="match status" value="1"/>
</dbReference>
<keyword evidence="6" id="KW-1185">Reference proteome</keyword>